<evidence type="ECO:0000313" key="2">
    <source>
        <dbReference type="Proteomes" id="UP000265120"/>
    </source>
</evidence>
<dbReference type="AlphaFoldDB" id="A0A3P8WKZ3"/>
<reference evidence="1" key="2">
    <citation type="submission" date="2025-08" db="UniProtKB">
        <authorList>
            <consortium name="Ensembl"/>
        </authorList>
    </citation>
    <scope>IDENTIFICATION</scope>
</reference>
<reference evidence="1" key="3">
    <citation type="submission" date="2025-09" db="UniProtKB">
        <authorList>
            <consortium name="Ensembl"/>
        </authorList>
    </citation>
    <scope>IDENTIFICATION</scope>
</reference>
<keyword evidence="2" id="KW-1185">Reference proteome</keyword>
<proteinExistence type="predicted"/>
<dbReference type="Ensembl" id="ENSCSET00000026522.1">
    <property type="protein sequence ID" value="ENSCSEP00000026181.1"/>
    <property type="gene ID" value="ENSCSEG00000016719.1"/>
</dbReference>
<sequence length="78" mass="8784">MTTLMKKISNCFIESFTYEVRHLQSSVEILIQPNVPYLSASNWLRCESFSLKSTSLPVLCCCCLAAKTSASFDEQQLV</sequence>
<protein>
    <submittedName>
        <fullName evidence="1">Uncharacterized protein</fullName>
    </submittedName>
</protein>
<reference evidence="1 2" key="1">
    <citation type="journal article" date="2014" name="Nat. Genet.">
        <title>Whole-genome sequence of a flatfish provides insights into ZW sex chromosome evolution and adaptation to a benthic lifestyle.</title>
        <authorList>
            <person name="Chen S."/>
            <person name="Zhang G."/>
            <person name="Shao C."/>
            <person name="Huang Q."/>
            <person name="Liu G."/>
            <person name="Zhang P."/>
            <person name="Song W."/>
            <person name="An N."/>
            <person name="Chalopin D."/>
            <person name="Volff J.N."/>
            <person name="Hong Y."/>
            <person name="Li Q."/>
            <person name="Sha Z."/>
            <person name="Zhou H."/>
            <person name="Xie M."/>
            <person name="Yu Q."/>
            <person name="Liu Y."/>
            <person name="Xiang H."/>
            <person name="Wang N."/>
            <person name="Wu K."/>
            <person name="Yang C."/>
            <person name="Zhou Q."/>
            <person name="Liao X."/>
            <person name="Yang L."/>
            <person name="Hu Q."/>
            <person name="Zhang J."/>
            <person name="Meng L."/>
            <person name="Jin L."/>
            <person name="Tian Y."/>
            <person name="Lian J."/>
            <person name="Yang J."/>
            <person name="Miao G."/>
            <person name="Liu S."/>
            <person name="Liang Z."/>
            <person name="Yan F."/>
            <person name="Li Y."/>
            <person name="Sun B."/>
            <person name="Zhang H."/>
            <person name="Zhang J."/>
            <person name="Zhu Y."/>
            <person name="Du M."/>
            <person name="Zhao Y."/>
            <person name="Schartl M."/>
            <person name="Tang Q."/>
            <person name="Wang J."/>
        </authorList>
    </citation>
    <scope>NUCLEOTIDE SEQUENCE</scope>
</reference>
<evidence type="ECO:0000313" key="1">
    <source>
        <dbReference type="Ensembl" id="ENSCSEP00000026181.1"/>
    </source>
</evidence>
<dbReference type="InParanoid" id="A0A3P8WKZ3"/>
<name>A0A3P8WKZ3_CYNSE</name>
<organism evidence="1 2">
    <name type="scientific">Cynoglossus semilaevis</name>
    <name type="common">Tongue sole</name>
    <dbReference type="NCBI Taxonomy" id="244447"/>
    <lineage>
        <taxon>Eukaryota</taxon>
        <taxon>Metazoa</taxon>
        <taxon>Chordata</taxon>
        <taxon>Craniata</taxon>
        <taxon>Vertebrata</taxon>
        <taxon>Euteleostomi</taxon>
        <taxon>Actinopterygii</taxon>
        <taxon>Neopterygii</taxon>
        <taxon>Teleostei</taxon>
        <taxon>Neoteleostei</taxon>
        <taxon>Acanthomorphata</taxon>
        <taxon>Carangaria</taxon>
        <taxon>Pleuronectiformes</taxon>
        <taxon>Pleuronectoidei</taxon>
        <taxon>Cynoglossidae</taxon>
        <taxon>Cynoglossinae</taxon>
        <taxon>Cynoglossus</taxon>
    </lineage>
</organism>
<dbReference type="Proteomes" id="UP000265120">
    <property type="component" value="Chromosome 2"/>
</dbReference>
<accession>A0A3P8WKZ3</accession>